<evidence type="ECO:0000256" key="2">
    <source>
        <dbReference type="ARBA" id="ARBA00022801"/>
    </source>
</evidence>
<accession>A0ABQ0GI62</accession>
<dbReference type="InterPro" id="IPR001650">
    <property type="entry name" value="Helicase_C-like"/>
</dbReference>
<feature type="compositionally biased region" description="Low complexity" evidence="4">
    <location>
        <begin position="216"/>
        <end position="227"/>
    </location>
</feature>
<keyword evidence="1" id="KW-0547">Nucleotide-binding</keyword>
<dbReference type="EMBL" id="BAAFSV010000004">
    <property type="protein sequence ID" value="GAB1317449.1"/>
    <property type="molecule type" value="Genomic_DNA"/>
</dbReference>
<evidence type="ECO:0000259" key="5">
    <source>
        <dbReference type="PROSITE" id="PS51194"/>
    </source>
</evidence>
<feature type="compositionally biased region" description="Polar residues" evidence="4">
    <location>
        <begin position="164"/>
        <end position="179"/>
    </location>
</feature>
<organism evidence="6 7">
    <name type="scientific">Madurella fahalii</name>
    <dbReference type="NCBI Taxonomy" id="1157608"/>
    <lineage>
        <taxon>Eukaryota</taxon>
        <taxon>Fungi</taxon>
        <taxon>Dikarya</taxon>
        <taxon>Ascomycota</taxon>
        <taxon>Pezizomycotina</taxon>
        <taxon>Sordariomycetes</taxon>
        <taxon>Sordariomycetidae</taxon>
        <taxon>Sordariales</taxon>
        <taxon>Sordariales incertae sedis</taxon>
        <taxon>Madurella</taxon>
    </lineage>
</organism>
<feature type="region of interest" description="Disordered" evidence="4">
    <location>
        <begin position="209"/>
        <end position="267"/>
    </location>
</feature>
<protein>
    <recommendedName>
        <fullName evidence="5">Helicase C-terminal domain-containing protein</fullName>
    </recommendedName>
</protein>
<comment type="caution">
    <text evidence="6">The sequence shown here is derived from an EMBL/GenBank/DDBJ whole genome shotgun (WGS) entry which is preliminary data.</text>
</comment>
<keyword evidence="3" id="KW-0067">ATP-binding</keyword>
<dbReference type="RefSeq" id="XP_070919180.1">
    <property type="nucleotide sequence ID" value="XM_071063079.1"/>
</dbReference>
<feature type="region of interest" description="Disordered" evidence="4">
    <location>
        <begin position="155"/>
        <end position="188"/>
    </location>
</feature>
<proteinExistence type="predicted"/>
<dbReference type="Proteomes" id="UP001628179">
    <property type="component" value="Unassembled WGS sequence"/>
</dbReference>
<dbReference type="SUPFAM" id="SSF52540">
    <property type="entry name" value="P-loop containing nucleoside triphosphate hydrolases"/>
    <property type="match status" value="2"/>
</dbReference>
<evidence type="ECO:0000256" key="1">
    <source>
        <dbReference type="ARBA" id="ARBA00022741"/>
    </source>
</evidence>
<evidence type="ECO:0000256" key="3">
    <source>
        <dbReference type="ARBA" id="ARBA00022840"/>
    </source>
</evidence>
<feature type="compositionally biased region" description="Polar residues" evidence="4">
    <location>
        <begin position="243"/>
        <end position="266"/>
    </location>
</feature>
<name>A0ABQ0GI62_9PEZI</name>
<dbReference type="GeneID" id="98178402"/>
<dbReference type="PROSITE" id="PS51194">
    <property type="entry name" value="HELICASE_CTER"/>
    <property type="match status" value="1"/>
</dbReference>
<evidence type="ECO:0000313" key="6">
    <source>
        <dbReference type="EMBL" id="GAB1317449.1"/>
    </source>
</evidence>
<gene>
    <name evidence="6" type="ORF">MFIFM68171_07659</name>
</gene>
<keyword evidence="2" id="KW-0378">Hydrolase</keyword>
<feature type="domain" description="Helicase C-terminal" evidence="5">
    <location>
        <begin position="977"/>
        <end position="1147"/>
    </location>
</feature>
<reference evidence="6 7" key="1">
    <citation type="submission" date="2024-09" db="EMBL/GenBank/DDBJ databases">
        <title>Itraconazole resistance in Madurella fahalii resulting from another homologue of gene encoding cytochrome P450 14-alpha sterol demethylase (CYP51).</title>
        <authorList>
            <person name="Yoshioka I."/>
            <person name="Fahal A.H."/>
            <person name="Kaneko S."/>
            <person name="Yaguchi T."/>
        </authorList>
    </citation>
    <scope>NUCLEOTIDE SEQUENCE [LARGE SCALE GENOMIC DNA]</scope>
    <source>
        <strain evidence="6 7">IFM 68171</strain>
    </source>
</reference>
<evidence type="ECO:0000256" key="4">
    <source>
        <dbReference type="SAM" id="MobiDB-lite"/>
    </source>
</evidence>
<dbReference type="Pfam" id="PF00271">
    <property type="entry name" value="Helicase_C"/>
    <property type="match status" value="1"/>
</dbReference>
<sequence>MGYPYQPSYSWDYRKLTTLHVNVVNWVTNRHLRRKLLDSVPSRFRGKYSQFAPFNYDWAEFQGWLRKGLGYNPQEHVIFFCPYGIGDWSTRILGDVMDWEATLSDIAENYLVVADYTDLFFLVVPRDELTKEPFANSFDAWYSYWCPTGTVEVDLPPSPPATDTGDQLSEVPQVTLQRRSPNDPEVSEILEQQSWHDGAQVPENIIQSTSPNSLNISEPSISPAASAGVNSNSPDYPEPQPLPTSSKDVGNPNLQVSRPRASSYTETGIEEVGDVEGSENLRPQTEQSIGFAGEFHWSNTCRDPAQSRFHSARIPFRSRLRKAPSTQVTHVHQSATRPISVPFTYKNFSRHSTITFARLDNQGSLFHSDSFICSRNPHTVYPVPSGDKLEYCEAHHPCPPISAKDLPCVDDGPLDIVDMLATEYHIADAEDDDYGAIDLSVVDTYAPSYNTGDNEKEWQQCLGFFNMDMTDYHKREALTGKTRGRKRVPIKKLPGMSVGLFDYQLMGTLNLLKFILNDVSGGLLCDEQGLGKTQEMYGVMALAYGLRRCKADVVAAWKKRDPKSAKIRHNARGAPARICPYDERYGFRCYCYNEFTRELADRLPEGPNLVVAPARNCASMVRDAKTKLDLKQVKIRGYHDGGDKDDKLTPADIKVLRATITVQADALVEYQYQPVPGQSDYIIFVSPEYITRLNAEFNVEVKSARSVAPGKKKSALLPGVILMDEFHEYIHIRDGGNSRTVSWLHHLKKCSLDSQIPPPLMYFVSGTPFGETPADIRPAICLFEKDVWNDNCHPLNGATVTNFDDLISTFDKLTALQASGVAAPSDDIREYRRRLSRIFKHMMVRRLGTDKFQNKDLTDVGPLKVNITDHQIPPAVIGNLQSLAVRTRELATEAAAAAGQDIGQFLRSTAGQDLLLRLRLASTFPGIASSAAAANLTFSLAEILTHLTSSRGNLAETPYYRHIPAWSANSPKLETISKTALIMLVDKSRIEGEAAHSKKYCIFCPLEAEAMLLYGYLLLKKAKDKRLKPVWIHSAMTQSERQGVIDAFLVQGNAPPNVLVAPMSLAGTGLNLQRAKYSTVTSPAWTKRENQQAYYRIHRVGQKQETKLQLLTCRWNPAERVILAKYEGKEVEGDEEETWEVNNRFCGTGEEGLVDRHQEAAAGTK</sequence>
<keyword evidence="7" id="KW-1185">Reference proteome</keyword>
<dbReference type="InterPro" id="IPR050628">
    <property type="entry name" value="SNF2_RAD54_helicase_TF"/>
</dbReference>
<dbReference type="Gene3D" id="3.40.50.300">
    <property type="entry name" value="P-loop containing nucleotide triphosphate hydrolases"/>
    <property type="match status" value="2"/>
</dbReference>
<dbReference type="PANTHER" id="PTHR45626">
    <property type="entry name" value="TRANSCRIPTION TERMINATION FACTOR 2-RELATED"/>
    <property type="match status" value="1"/>
</dbReference>
<evidence type="ECO:0000313" key="7">
    <source>
        <dbReference type="Proteomes" id="UP001628179"/>
    </source>
</evidence>
<dbReference type="InterPro" id="IPR027417">
    <property type="entry name" value="P-loop_NTPase"/>
</dbReference>